<dbReference type="AlphaFoldDB" id="A0A0N4WZS9"/>
<organism evidence="4">
    <name type="scientific">Haemonchus placei</name>
    <name type="common">Barber's pole worm</name>
    <dbReference type="NCBI Taxonomy" id="6290"/>
    <lineage>
        <taxon>Eukaryota</taxon>
        <taxon>Metazoa</taxon>
        <taxon>Ecdysozoa</taxon>
        <taxon>Nematoda</taxon>
        <taxon>Chromadorea</taxon>
        <taxon>Rhabditida</taxon>
        <taxon>Rhabditina</taxon>
        <taxon>Rhabditomorpha</taxon>
        <taxon>Strongyloidea</taxon>
        <taxon>Trichostrongylidae</taxon>
        <taxon>Haemonchus</taxon>
    </lineage>
</organism>
<sequence length="110" mass="12372">MCAYLSYTISISQNFRAVAFYEYWCAVEREKQSTLERQQQSTTSTAHWRRTPLPAVPSIAGSFASRKVMGFEDKPWSGRPSPSTTPSFSAPSKEDPEVNTRNLATRLGYA</sequence>
<evidence type="ECO:0000313" key="4">
    <source>
        <dbReference type="WBParaSite" id="HPLM_0001747001-mRNA-1"/>
    </source>
</evidence>
<reference evidence="2 3" key="2">
    <citation type="submission" date="2018-11" db="EMBL/GenBank/DDBJ databases">
        <authorList>
            <consortium name="Pathogen Informatics"/>
        </authorList>
    </citation>
    <scope>NUCLEOTIDE SEQUENCE [LARGE SCALE GENOMIC DNA]</scope>
    <source>
        <strain evidence="2 3">MHpl1</strain>
    </source>
</reference>
<evidence type="ECO:0000313" key="3">
    <source>
        <dbReference type="Proteomes" id="UP000268014"/>
    </source>
</evidence>
<evidence type="ECO:0000313" key="2">
    <source>
        <dbReference type="EMBL" id="VDO65246.1"/>
    </source>
</evidence>
<protein>
    <submittedName>
        <fullName evidence="2 4">Uncharacterized protein</fullName>
    </submittedName>
</protein>
<name>A0A0N4WZS9_HAEPC</name>
<dbReference type="WBParaSite" id="HPLM_0001747001-mRNA-1">
    <property type="protein sequence ID" value="HPLM_0001747001-mRNA-1"/>
    <property type="gene ID" value="HPLM_0001747001"/>
</dbReference>
<evidence type="ECO:0000256" key="1">
    <source>
        <dbReference type="SAM" id="MobiDB-lite"/>
    </source>
</evidence>
<reference evidence="4" key="1">
    <citation type="submission" date="2017-02" db="UniProtKB">
        <authorList>
            <consortium name="WormBaseParasite"/>
        </authorList>
    </citation>
    <scope>IDENTIFICATION</scope>
</reference>
<dbReference type="EMBL" id="UZAF01019980">
    <property type="protein sequence ID" value="VDO65246.1"/>
    <property type="molecule type" value="Genomic_DNA"/>
</dbReference>
<keyword evidence="3" id="KW-1185">Reference proteome</keyword>
<feature type="region of interest" description="Disordered" evidence="1">
    <location>
        <begin position="72"/>
        <end position="110"/>
    </location>
</feature>
<proteinExistence type="predicted"/>
<accession>A0A0N4WZS9</accession>
<dbReference type="Proteomes" id="UP000268014">
    <property type="component" value="Unassembled WGS sequence"/>
</dbReference>
<gene>
    <name evidence="2" type="ORF">HPLM_LOCUS17462</name>
</gene>
<feature type="compositionally biased region" description="Low complexity" evidence="1">
    <location>
        <begin position="77"/>
        <end position="91"/>
    </location>
</feature>